<dbReference type="Pfam" id="PF24803">
    <property type="entry name" value="DUF7704"/>
    <property type="match status" value="1"/>
</dbReference>
<evidence type="ECO:0000313" key="5">
    <source>
        <dbReference type="Proteomes" id="UP001163105"/>
    </source>
</evidence>
<organism evidence="4 5">
    <name type="scientific">Purpureocillium lavendulum</name>
    <dbReference type="NCBI Taxonomy" id="1247861"/>
    <lineage>
        <taxon>Eukaryota</taxon>
        <taxon>Fungi</taxon>
        <taxon>Dikarya</taxon>
        <taxon>Ascomycota</taxon>
        <taxon>Pezizomycotina</taxon>
        <taxon>Sordariomycetes</taxon>
        <taxon>Hypocreomycetidae</taxon>
        <taxon>Hypocreales</taxon>
        <taxon>Ophiocordycipitaceae</taxon>
        <taxon>Purpureocillium</taxon>
    </lineage>
</organism>
<evidence type="ECO:0000259" key="3">
    <source>
        <dbReference type="Pfam" id="PF24803"/>
    </source>
</evidence>
<dbReference type="PANTHER" id="PTHR37019">
    <property type="entry name" value="CHROMOSOME 1, WHOLE GENOME SHOTGUN SEQUENCE"/>
    <property type="match status" value="1"/>
</dbReference>
<evidence type="ECO:0000256" key="2">
    <source>
        <dbReference type="SAM" id="Phobius"/>
    </source>
</evidence>
<gene>
    <name evidence="4" type="ORF">O9K51_02396</name>
</gene>
<feature type="region of interest" description="Disordered" evidence="1">
    <location>
        <begin position="56"/>
        <end position="75"/>
    </location>
</feature>
<dbReference type="EMBL" id="JAQHRD010000002">
    <property type="protein sequence ID" value="KAJ6444002.1"/>
    <property type="molecule type" value="Genomic_DNA"/>
</dbReference>
<feature type="transmembrane region" description="Helical" evidence="2">
    <location>
        <begin position="206"/>
        <end position="227"/>
    </location>
</feature>
<evidence type="ECO:0000256" key="1">
    <source>
        <dbReference type="SAM" id="MobiDB-lite"/>
    </source>
</evidence>
<evidence type="ECO:0000313" key="4">
    <source>
        <dbReference type="EMBL" id="KAJ6444002.1"/>
    </source>
</evidence>
<feature type="domain" description="DUF7704" evidence="3">
    <location>
        <begin position="109"/>
        <end position="232"/>
    </location>
</feature>
<dbReference type="PANTHER" id="PTHR37019:SF2">
    <property type="entry name" value="EXPERA DOMAIN-CONTAINING PROTEIN"/>
    <property type="match status" value="1"/>
</dbReference>
<proteinExistence type="predicted"/>
<dbReference type="InterPro" id="IPR056121">
    <property type="entry name" value="DUF7704"/>
</dbReference>
<keyword evidence="2" id="KW-0472">Membrane</keyword>
<comment type="caution">
    <text evidence="4">The sequence shown here is derived from an EMBL/GenBank/DDBJ whole genome shotgun (WGS) entry which is preliminary data.</text>
</comment>
<sequence length="247" mass="26439">MGRLRAPPEVVRRQRTFDVHLGAVPPASQHACRLSSPSPAQHLQVYKATRACKATSAATVDGRRPHDQSPIIDSDATGSDSLFDAACVDTSRDIVVHRMPPCCSSARHIVAGFLGAVTDAAWFVAEQVPQKAPAPVTENSIVLAWQLGNMYLLMGLVGLAVLLSTSEVRVVRRYLAALWVGDVGHIAFSCYGLGKERMMNPAGWNAMAWGNIVMTVFLLSMRSAYFLGAFGPDKAPAAAAPRAKKAA</sequence>
<dbReference type="AlphaFoldDB" id="A0AB34FZY4"/>
<accession>A0AB34FZY4</accession>
<dbReference type="Proteomes" id="UP001163105">
    <property type="component" value="Unassembled WGS sequence"/>
</dbReference>
<protein>
    <submittedName>
        <fullName evidence="4">C2H2 finger domain protein</fullName>
    </submittedName>
</protein>
<feature type="transmembrane region" description="Helical" evidence="2">
    <location>
        <begin position="175"/>
        <end position="194"/>
    </location>
</feature>
<keyword evidence="2" id="KW-0812">Transmembrane</keyword>
<keyword evidence="2" id="KW-1133">Transmembrane helix</keyword>
<name>A0AB34FZY4_9HYPO</name>
<feature type="transmembrane region" description="Helical" evidence="2">
    <location>
        <begin position="143"/>
        <end position="163"/>
    </location>
</feature>
<reference evidence="4" key="1">
    <citation type="submission" date="2023-01" db="EMBL/GenBank/DDBJ databases">
        <title>The growth and conidiation of Purpureocillium lavendulum are regulated by nitrogen source and histone H3K14 acetylation.</title>
        <authorList>
            <person name="Tang P."/>
            <person name="Han J."/>
            <person name="Zhang C."/>
            <person name="Tang P."/>
            <person name="Qi F."/>
            <person name="Zhang K."/>
            <person name="Liang L."/>
        </authorList>
    </citation>
    <scope>NUCLEOTIDE SEQUENCE</scope>
    <source>
        <strain evidence="4">YMF1.00683</strain>
    </source>
</reference>
<keyword evidence="5" id="KW-1185">Reference proteome</keyword>